<dbReference type="EMBL" id="JAPDPI010000035">
    <property type="protein sequence ID" value="MCW3807021.1"/>
    <property type="molecule type" value="Genomic_DNA"/>
</dbReference>
<protein>
    <recommendedName>
        <fullName evidence="3">DUF4382 domain-containing protein</fullName>
    </recommendedName>
</protein>
<dbReference type="RefSeq" id="WP_301201020.1">
    <property type="nucleotide sequence ID" value="NZ_JAPDPI010000035.1"/>
</dbReference>
<evidence type="ECO:0000313" key="1">
    <source>
        <dbReference type="EMBL" id="MCW3807021.1"/>
    </source>
</evidence>
<evidence type="ECO:0008006" key="3">
    <source>
        <dbReference type="Google" id="ProtNLM"/>
    </source>
</evidence>
<organism evidence="1 2">
    <name type="scientific">Plebeiibacterium marinum</name>
    <dbReference type="NCBI Taxonomy" id="2992111"/>
    <lineage>
        <taxon>Bacteria</taxon>
        <taxon>Pseudomonadati</taxon>
        <taxon>Bacteroidota</taxon>
        <taxon>Bacteroidia</taxon>
        <taxon>Marinilabiliales</taxon>
        <taxon>Marinilabiliaceae</taxon>
        <taxon>Plebeiibacterium</taxon>
    </lineage>
</organism>
<dbReference type="Proteomes" id="UP001207408">
    <property type="component" value="Unassembled WGS sequence"/>
</dbReference>
<proteinExistence type="predicted"/>
<evidence type="ECO:0000313" key="2">
    <source>
        <dbReference type="Proteomes" id="UP001207408"/>
    </source>
</evidence>
<reference evidence="1" key="1">
    <citation type="submission" date="2022-10" db="EMBL/GenBank/DDBJ databases">
        <authorList>
            <person name="Yu W.X."/>
        </authorList>
    </citation>
    <scope>NUCLEOTIDE SEQUENCE</scope>
    <source>
        <strain evidence="1">D04</strain>
    </source>
</reference>
<keyword evidence="2" id="KW-1185">Reference proteome</keyword>
<comment type="caution">
    <text evidence="1">The sequence shown here is derived from an EMBL/GenBank/DDBJ whole genome shotgun (WGS) entry which is preliminary data.</text>
</comment>
<accession>A0AAE3MG85</accession>
<name>A0AAE3MG85_9BACT</name>
<gene>
    <name evidence="1" type="ORF">OM074_15395</name>
</gene>
<dbReference type="AlphaFoldDB" id="A0AAE3MG85"/>
<sequence>MKRSFIILSGALLLFSCTLTETKTEISTKSLSELAMLKSITYVAEAGDSVLKITSFLNEFNEKEMANLAMVSFNGVWIAIDNLKDVAKLIDLELKFKDLKGQSSFVNQHLEVYVPKGSKTVFIPEMLEDKDCDYKNPSFVLEGNTPIEGAEKSTVQLSLIFDGDHIVDQEAIIIN</sequence>
<dbReference type="PROSITE" id="PS51257">
    <property type="entry name" value="PROKAR_LIPOPROTEIN"/>
    <property type="match status" value="1"/>
</dbReference>